<gene>
    <name evidence="1" type="ORF">CEG14_15005</name>
</gene>
<dbReference type="Proteomes" id="UP000217005">
    <property type="component" value="Unassembled WGS sequence"/>
</dbReference>
<name>A0A261SID9_9BORD</name>
<dbReference type="AlphaFoldDB" id="A0A261SID9"/>
<dbReference type="EMBL" id="NEVL01000003">
    <property type="protein sequence ID" value="OZI36757.1"/>
    <property type="molecule type" value="Genomic_DNA"/>
</dbReference>
<evidence type="ECO:0000313" key="2">
    <source>
        <dbReference type="Proteomes" id="UP000217005"/>
    </source>
</evidence>
<protein>
    <submittedName>
        <fullName evidence="1">Transcriptional regulator</fullName>
    </submittedName>
</protein>
<dbReference type="OrthoDB" id="8527558at2"/>
<accession>A0A261SID9</accession>
<proteinExistence type="predicted"/>
<comment type="caution">
    <text evidence="1">The sequence shown here is derived from an EMBL/GenBank/DDBJ whole genome shotgun (WGS) entry which is preliminary data.</text>
</comment>
<evidence type="ECO:0000313" key="1">
    <source>
        <dbReference type="EMBL" id="OZI36757.1"/>
    </source>
</evidence>
<reference evidence="1 2" key="1">
    <citation type="submission" date="2017-05" db="EMBL/GenBank/DDBJ databases">
        <title>Complete and WGS of Bordetella genogroups.</title>
        <authorList>
            <person name="Spilker T."/>
            <person name="LiPuma J."/>
        </authorList>
    </citation>
    <scope>NUCLEOTIDE SEQUENCE [LARGE SCALE GENOMIC DNA]</scope>
    <source>
        <strain evidence="1 2">AU17610</strain>
    </source>
</reference>
<organism evidence="1 2">
    <name type="scientific">Bordetella genomosp. 1</name>
    <dbReference type="NCBI Taxonomy" id="1395607"/>
    <lineage>
        <taxon>Bacteria</taxon>
        <taxon>Pseudomonadati</taxon>
        <taxon>Pseudomonadota</taxon>
        <taxon>Betaproteobacteria</taxon>
        <taxon>Burkholderiales</taxon>
        <taxon>Alcaligenaceae</taxon>
        <taxon>Bordetella</taxon>
    </lineage>
</organism>
<sequence length="66" mass="7672">MRPEGLYRWNDFADRIPYSRETWRQRVHAGTAPQPVQRTGACTAWRGQDVLDWLADPLGYKAPTIK</sequence>